<protein>
    <recommendedName>
        <fullName evidence="9">Defensin-like protein</fullName>
    </recommendedName>
</protein>
<dbReference type="InterPro" id="IPR039641">
    <property type="entry name" value="LCR"/>
</dbReference>
<keyword evidence="4 9" id="KW-0929">Antimicrobial</keyword>
<dbReference type="PANTHER" id="PTHR36788:SF2">
    <property type="entry name" value="DEFENSIN-LIKE PROTEIN 183"/>
    <property type="match status" value="1"/>
</dbReference>
<keyword evidence="11" id="KW-1185">Reference proteome</keyword>
<keyword evidence="3 9" id="KW-0964">Secreted</keyword>
<proteinExistence type="inferred from homology"/>
<evidence type="ECO:0000256" key="1">
    <source>
        <dbReference type="ARBA" id="ARBA00004613"/>
    </source>
</evidence>
<dbReference type="AlphaFoldDB" id="A0AAW1NG73"/>
<dbReference type="GO" id="GO:0050832">
    <property type="term" value="P:defense response to fungus"/>
    <property type="evidence" value="ECO:0007669"/>
    <property type="project" value="UniProtKB-UniRule"/>
</dbReference>
<keyword evidence="7 9" id="KW-0611">Plant defense</keyword>
<reference evidence="10" key="1">
    <citation type="submission" date="2024-03" db="EMBL/GenBank/DDBJ databases">
        <title>WGS assembly of Saponaria officinalis var. Norfolk2.</title>
        <authorList>
            <person name="Jenkins J."/>
            <person name="Shu S."/>
            <person name="Grimwood J."/>
            <person name="Barry K."/>
            <person name="Goodstein D."/>
            <person name="Schmutz J."/>
            <person name="Leebens-Mack J."/>
            <person name="Osbourn A."/>
        </authorList>
    </citation>
    <scope>NUCLEOTIDE SEQUENCE [LARGE SCALE GENOMIC DNA]</scope>
    <source>
        <strain evidence="10">JIC</strain>
    </source>
</reference>
<comment type="similarity">
    <text evidence="2 9">Belongs to the DEFL family.</text>
</comment>
<evidence type="ECO:0000256" key="9">
    <source>
        <dbReference type="RuleBase" id="RU367109"/>
    </source>
</evidence>
<evidence type="ECO:0000256" key="2">
    <source>
        <dbReference type="ARBA" id="ARBA00006722"/>
    </source>
</evidence>
<dbReference type="GO" id="GO:0005576">
    <property type="term" value="C:extracellular region"/>
    <property type="evidence" value="ECO:0007669"/>
    <property type="project" value="UniProtKB-SubCell"/>
</dbReference>
<keyword evidence="6 9" id="KW-0732">Signal</keyword>
<comment type="caution">
    <text evidence="10">The sequence shown here is derived from an EMBL/GenBank/DDBJ whole genome shotgun (WGS) entry which is preliminary data.</text>
</comment>
<name>A0AAW1NG73_SAPOF</name>
<dbReference type="GO" id="GO:0031640">
    <property type="term" value="P:killing of cells of another organism"/>
    <property type="evidence" value="ECO:0007669"/>
    <property type="project" value="UniProtKB-UniRule"/>
</dbReference>
<dbReference type="EMBL" id="JBDFQZ010000001">
    <property type="protein sequence ID" value="KAK9758138.1"/>
    <property type="molecule type" value="Genomic_DNA"/>
</dbReference>
<organism evidence="10 11">
    <name type="scientific">Saponaria officinalis</name>
    <name type="common">Common soapwort</name>
    <name type="synonym">Lychnis saponaria</name>
    <dbReference type="NCBI Taxonomy" id="3572"/>
    <lineage>
        <taxon>Eukaryota</taxon>
        <taxon>Viridiplantae</taxon>
        <taxon>Streptophyta</taxon>
        <taxon>Embryophyta</taxon>
        <taxon>Tracheophyta</taxon>
        <taxon>Spermatophyta</taxon>
        <taxon>Magnoliopsida</taxon>
        <taxon>eudicotyledons</taxon>
        <taxon>Gunneridae</taxon>
        <taxon>Pentapetalae</taxon>
        <taxon>Caryophyllales</taxon>
        <taxon>Caryophyllaceae</taxon>
        <taxon>Caryophylleae</taxon>
        <taxon>Saponaria</taxon>
    </lineage>
</organism>
<evidence type="ECO:0000313" key="10">
    <source>
        <dbReference type="EMBL" id="KAK9758138.1"/>
    </source>
</evidence>
<comment type="subcellular location">
    <subcellularLocation>
        <location evidence="1 9">Secreted</location>
    </subcellularLocation>
</comment>
<feature type="signal peptide" evidence="9">
    <location>
        <begin position="1"/>
        <end position="25"/>
    </location>
</feature>
<evidence type="ECO:0000256" key="3">
    <source>
        <dbReference type="ARBA" id="ARBA00022525"/>
    </source>
</evidence>
<evidence type="ECO:0000256" key="7">
    <source>
        <dbReference type="ARBA" id="ARBA00022821"/>
    </source>
</evidence>
<keyword evidence="5 9" id="KW-0295">Fungicide</keyword>
<evidence type="ECO:0000256" key="8">
    <source>
        <dbReference type="ARBA" id="ARBA00023157"/>
    </source>
</evidence>
<evidence type="ECO:0000256" key="5">
    <source>
        <dbReference type="ARBA" id="ARBA00022577"/>
    </source>
</evidence>
<evidence type="ECO:0000256" key="6">
    <source>
        <dbReference type="ARBA" id="ARBA00022729"/>
    </source>
</evidence>
<dbReference type="PANTHER" id="PTHR36788">
    <property type="entry name" value="DEFENSIN-LIKE PROTEIN 183"/>
    <property type="match status" value="1"/>
</dbReference>
<accession>A0AAW1NG73</accession>
<evidence type="ECO:0000313" key="11">
    <source>
        <dbReference type="Proteomes" id="UP001443914"/>
    </source>
</evidence>
<dbReference type="Proteomes" id="UP001443914">
    <property type="component" value="Unassembled WGS sequence"/>
</dbReference>
<keyword evidence="8" id="KW-1015">Disulfide bond</keyword>
<evidence type="ECO:0000256" key="4">
    <source>
        <dbReference type="ARBA" id="ARBA00022529"/>
    </source>
</evidence>
<gene>
    <name evidence="10" type="ORF">RND81_01G210100</name>
</gene>
<feature type="chain" id="PRO_5043101142" description="Defensin-like protein" evidence="9">
    <location>
        <begin position="26"/>
        <end position="137"/>
    </location>
</feature>
<sequence>MALNFYLTLIFFFVISGNMVSRTLGDGQICSFGLGNCASASDCTNKCQSSHPGGQGTCDGSSTSQCMCFFNCPPPPAPTKPLRPCTSNNGACSRRNCGDQCCDTGCKSKYPGSSTYGTCEEMAGLFYISLCLCHFQC</sequence>